<dbReference type="InterPro" id="IPR005572">
    <property type="entry name" value="Anti-sigma_E_RseA_N"/>
</dbReference>
<protein>
    <submittedName>
        <fullName evidence="2">Anti-sigma 24 factor</fullName>
    </submittedName>
</protein>
<reference evidence="2 3" key="1">
    <citation type="submission" date="2017-02" db="EMBL/GenBank/DDBJ databases">
        <title>Chromobacterium haemolyticum H5244.</title>
        <authorList>
            <person name="Gulvik C.A."/>
        </authorList>
    </citation>
    <scope>NUCLEOTIDE SEQUENCE [LARGE SCALE GENOMIC DNA]</scope>
    <source>
        <strain evidence="2 3">H5244</strain>
    </source>
</reference>
<evidence type="ECO:0000313" key="3">
    <source>
        <dbReference type="Proteomes" id="UP000192721"/>
    </source>
</evidence>
<dbReference type="Proteomes" id="UP000192721">
    <property type="component" value="Unassembled WGS sequence"/>
</dbReference>
<dbReference type="Pfam" id="PF03872">
    <property type="entry name" value="RseA_N"/>
    <property type="match status" value="1"/>
</dbReference>
<comment type="caution">
    <text evidence="2">The sequence shown here is derived from an EMBL/GenBank/DDBJ whole genome shotgun (WGS) entry which is preliminary data.</text>
</comment>
<dbReference type="GO" id="GO:0016989">
    <property type="term" value="F:sigma factor antagonist activity"/>
    <property type="evidence" value="ECO:0007669"/>
    <property type="project" value="InterPro"/>
</dbReference>
<dbReference type="InterPro" id="IPR036147">
    <property type="entry name" value="Anti-sigma_E_RseA_N_sf"/>
</dbReference>
<dbReference type="AlphaFoldDB" id="A0A1W0CNG3"/>
<dbReference type="InterPro" id="IPR052383">
    <property type="entry name" value="Anti-sigma-E_RseA-like"/>
</dbReference>
<name>A0A1W0CNG3_9NEIS</name>
<evidence type="ECO:0000259" key="1">
    <source>
        <dbReference type="Pfam" id="PF03872"/>
    </source>
</evidence>
<dbReference type="PANTHER" id="PTHR38104">
    <property type="match status" value="1"/>
</dbReference>
<gene>
    <name evidence="2" type="ORF">B0T45_16120</name>
</gene>
<dbReference type="PANTHER" id="PTHR38104:SF1">
    <property type="entry name" value="ANTI-SIGMA-E FACTOR RSEA"/>
    <property type="match status" value="1"/>
</dbReference>
<evidence type="ECO:0000313" key="2">
    <source>
        <dbReference type="EMBL" id="OQS36231.1"/>
    </source>
</evidence>
<sequence>MKETISAMMDGELDDTDIARAIASISSDKQLDAAWGEYHLIGDAMRANRMVALNVREQVASRLADEPTVLAPRRWLRPARARTAGAVALAASVSFAAVVGWQQLTHRGEPASLVADKGVPVQVVQPAQASQPERDDPYLLAHQEVTSDQGNMKVSYGNGARR</sequence>
<dbReference type="EMBL" id="MUKV01000023">
    <property type="protein sequence ID" value="OQS36231.1"/>
    <property type="molecule type" value="Genomic_DNA"/>
</dbReference>
<dbReference type="Gene3D" id="1.10.10.880">
    <property type="entry name" value="Anti sigma-E protein RseA, N-terminal domain"/>
    <property type="match status" value="1"/>
</dbReference>
<organism evidence="2 3">
    <name type="scientific">Chromobacterium haemolyticum</name>
    <dbReference type="NCBI Taxonomy" id="394935"/>
    <lineage>
        <taxon>Bacteria</taxon>
        <taxon>Pseudomonadati</taxon>
        <taxon>Pseudomonadota</taxon>
        <taxon>Betaproteobacteria</taxon>
        <taxon>Neisseriales</taxon>
        <taxon>Chromobacteriaceae</taxon>
        <taxon>Chromobacterium</taxon>
    </lineage>
</organism>
<feature type="domain" description="Anti sigma-E protein RseA N-terminal" evidence="1">
    <location>
        <begin position="2"/>
        <end position="74"/>
    </location>
</feature>
<accession>A0A1W0CNG3</accession>
<proteinExistence type="predicted"/>
<dbReference type="SUPFAM" id="SSF89069">
    <property type="entry name" value="N-terminal, cytoplasmic domain of anti-sigmaE factor RseA"/>
    <property type="match status" value="1"/>
</dbReference>
<dbReference type="CDD" id="cd16328">
    <property type="entry name" value="RseA_N"/>
    <property type="match status" value="1"/>
</dbReference>
<dbReference type="RefSeq" id="WP_043641589.1">
    <property type="nucleotide sequence ID" value="NZ_CP109905.1"/>
</dbReference>